<dbReference type="PANTHER" id="PTHR40400:SF1">
    <property type="entry name" value="SLR1512 PROTEIN"/>
    <property type="match status" value="1"/>
</dbReference>
<feature type="transmembrane region" description="Helical" evidence="1">
    <location>
        <begin position="65"/>
        <end position="86"/>
    </location>
</feature>
<feature type="transmembrane region" description="Helical" evidence="1">
    <location>
        <begin position="98"/>
        <end position="119"/>
    </location>
</feature>
<dbReference type="AlphaFoldDB" id="A0A327YJI1"/>
<keyword evidence="1" id="KW-0812">Transmembrane</keyword>
<feature type="transmembrane region" description="Helical" evidence="1">
    <location>
        <begin position="305"/>
        <end position="329"/>
    </location>
</feature>
<gene>
    <name evidence="2" type="ORF">B0I26_104195</name>
</gene>
<feature type="transmembrane region" description="Helical" evidence="1">
    <location>
        <begin position="212"/>
        <end position="232"/>
    </location>
</feature>
<keyword evidence="1" id="KW-0472">Membrane</keyword>
<sequence length="334" mass="36141">MVLEIILTNLVSPAVLFFALGLIASWVKSDLKFPSALSESLSIYLLIAIGIKGGIELSEHSVHELIKPVAGTLLLGILIPIITFVICRRMRFDRKNAIGIAATYGSVSIVTFGAALAFLNMQNVPYESYMNALVVLLESPAIILSIFMLHFLKRVKPENQMEVLRNQAISKSPFYSGILKESLFGKSVLLMAGSFIIGLIAGESAFPKIKPLFVDLYSSILMIFLLGMGLLAGEQLAAVKKYGFRLIFLGLFFPLLYGVVGIFIGAWCGLSVGGTMLMGVLAASASYIAAPAAMRASVPEANPSIYLGMSLGITFPFNLTIGISVYYHIAQWIQ</sequence>
<reference evidence="2 3" key="1">
    <citation type="submission" date="2018-06" db="EMBL/GenBank/DDBJ databases">
        <title>Genomic Encyclopedia of Type Strains, Phase III (KMG-III): the genomes of soil and plant-associated and newly described type strains.</title>
        <authorList>
            <person name="Whitman W."/>
        </authorList>
    </citation>
    <scope>NUCLEOTIDE SEQUENCE [LARGE SCALE GENOMIC DNA]</scope>
    <source>
        <strain evidence="2 3">CGMCC 1.8979</strain>
    </source>
</reference>
<protein>
    <recommendedName>
        <fullName evidence="4">Sodium-dependent bicarbonate transport family permease</fullName>
    </recommendedName>
</protein>
<feature type="transmembrane region" description="Helical" evidence="1">
    <location>
        <begin position="273"/>
        <end position="293"/>
    </location>
</feature>
<feature type="transmembrane region" description="Helical" evidence="1">
    <location>
        <begin position="244"/>
        <end position="267"/>
    </location>
</feature>
<evidence type="ECO:0008006" key="4">
    <source>
        <dbReference type="Google" id="ProtNLM"/>
    </source>
</evidence>
<dbReference type="InterPro" id="IPR010293">
    <property type="entry name" value="Sbt_1"/>
</dbReference>
<comment type="caution">
    <text evidence="2">The sequence shown here is derived from an EMBL/GenBank/DDBJ whole genome shotgun (WGS) entry which is preliminary data.</text>
</comment>
<organism evidence="2 3">
    <name type="scientific">Paranoxybacillus vitaminiphilus</name>
    <dbReference type="NCBI Taxonomy" id="581036"/>
    <lineage>
        <taxon>Bacteria</taxon>
        <taxon>Bacillati</taxon>
        <taxon>Bacillota</taxon>
        <taxon>Bacilli</taxon>
        <taxon>Bacillales</taxon>
        <taxon>Anoxybacillaceae</taxon>
        <taxon>Paranoxybacillus</taxon>
    </lineage>
</organism>
<evidence type="ECO:0000256" key="1">
    <source>
        <dbReference type="SAM" id="Phobius"/>
    </source>
</evidence>
<dbReference type="PANTHER" id="PTHR40400">
    <property type="entry name" value="SLR1512 PROTEIN"/>
    <property type="match status" value="1"/>
</dbReference>
<dbReference type="EMBL" id="QLMH01000004">
    <property type="protein sequence ID" value="RAK20542.1"/>
    <property type="molecule type" value="Genomic_DNA"/>
</dbReference>
<accession>A0A327YJI1</accession>
<name>A0A327YJI1_9BACL</name>
<evidence type="ECO:0000313" key="3">
    <source>
        <dbReference type="Proteomes" id="UP000248555"/>
    </source>
</evidence>
<keyword evidence="3" id="KW-1185">Reference proteome</keyword>
<feature type="transmembrane region" description="Helical" evidence="1">
    <location>
        <begin position="131"/>
        <end position="152"/>
    </location>
</feature>
<feature type="transmembrane region" description="Helical" evidence="1">
    <location>
        <begin position="188"/>
        <end position="206"/>
    </location>
</feature>
<proteinExistence type="predicted"/>
<feature type="transmembrane region" description="Helical" evidence="1">
    <location>
        <begin position="6"/>
        <end position="24"/>
    </location>
</feature>
<dbReference type="Pfam" id="PF05982">
    <property type="entry name" value="Sbt_1"/>
    <property type="match status" value="1"/>
</dbReference>
<evidence type="ECO:0000313" key="2">
    <source>
        <dbReference type="EMBL" id="RAK20542.1"/>
    </source>
</evidence>
<dbReference type="Proteomes" id="UP000248555">
    <property type="component" value="Unassembled WGS sequence"/>
</dbReference>
<keyword evidence="1" id="KW-1133">Transmembrane helix</keyword>